<comment type="caution">
    <text evidence="1">The sequence shown here is derived from an EMBL/GenBank/DDBJ whole genome shotgun (WGS) entry which is preliminary data.</text>
</comment>
<dbReference type="EMBL" id="JANPWB010000003">
    <property type="protein sequence ID" value="KAJ1203462.1"/>
    <property type="molecule type" value="Genomic_DNA"/>
</dbReference>
<name>A0AAV7VT96_PLEWA</name>
<protein>
    <submittedName>
        <fullName evidence="1">Uncharacterized protein</fullName>
    </submittedName>
</protein>
<evidence type="ECO:0000313" key="1">
    <source>
        <dbReference type="EMBL" id="KAJ1203462.1"/>
    </source>
</evidence>
<gene>
    <name evidence="1" type="ORF">NDU88_007248</name>
</gene>
<dbReference type="Proteomes" id="UP001066276">
    <property type="component" value="Chromosome 2_1"/>
</dbReference>
<reference evidence="1" key="1">
    <citation type="journal article" date="2022" name="bioRxiv">
        <title>Sequencing and chromosome-scale assembly of the giantPleurodeles waltlgenome.</title>
        <authorList>
            <person name="Brown T."/>
            <person name="Elewa A."/>
            <person name="Iarovenko S."/>
            <person name="Subramanian E."/>
            <person name="Araus A.J."/>
            <person name="Petzold A."/>
            <person name="Susuki M."/>
            <person name="Suzuki K.-i.T."/>
            <person name="Hayashi T."/>
            <person name="Toyoda A."/>
            <person name="Oliveira C."/>
            <person name="Osipova E."/>
            <person name="Leigh N.D."/>
            <person name="Simon A."/>
            <person name="Yun M.H."/>
        </authorList>
    </citation>
    <scope>NUCLEOTIDE SEQUENCE</scope>
    <source>
        <strain evidence="1">20211129_DDA</strain>
        <tissue evidence="1">Liver</tissue>
    </source>
</reference>
<accession>A0AAV7VT96</accession>
<proteinExistence type="predicted"/>
<sequence>MEECGPRSMYTETVPAHQETDMEAVLDQEKVQAKGTMVTEHRHDGLRDREPLLWVPDGHELGTGSMRACAARVPNGARDPTGWWSLMGIGDTRYEAQSSNTRQERCAVLDSKVSARKSVDVVCLAMCEKGNREDELTLDYDEARDEWEEVELSDGEHAGLPEM</sequence>
<dbReference type="AlphaFoldDB" id="A0AAV7VT96"/>
<keyword evidence="2" id="KW-1185">Reference proteome</keyword>
<organism evidence="1 2">
    <name type="scientific">Pleurodeles waltl</name>
    <name type="common">Iberian ribbed newt</name>
    <dbReference type="NCBI Taxonomy" id="8319"/>
    <lineage>
        <taxon>Eukaryota</taxon>
        <taxon>Metazoa</taxon>
        <taxon>Chordata</taxon>
        <taxon>Craniata</taxon>
        <taxon>Vertebrata</taxon>
        <taxon>Euteleostomi</taxon>
        <taxon>Amphibia</taxon>
        <taxon>Batrachia</taxon>
        <taxon>Caudata</taxon>
        <taxon>Salamandroidea</taxon>
        <taxon>Salamandridae</taxon>
        <taxon>Pleurodelinae</taxon>
        <taxon>Pleurodeles</taxon>
    </lineage>
</organism>
<evidence type="ECO:0000313" key="2">
    <source>
        <dbReference type="Proteomes" id="UP001066276"/>
    </source>
</evidence>